<evidence type="ECO:0000313" key="1">
    <source>
        <dbReference type="EMBL" id="DAD56959.1"/>
    </source>
</evidence>
<name>A0A8D9PGQ9_9VIRU</name>
<reference evidence="1" key="1">
    <citation type="journal article" date="2021" name="Proc. Natl. Acad. Sci. U.S.A.">
        <title>A Catalog of Tens of Thousands of Viruses from Human Metagenomes Reveals Hidden Associations with Chronic Diseases.</title>
        <authorList>
            <person name="Tisza M.J."/>
            <person name="Buck C.B."/>
        </authorList>
    </citation>
    <scope>NUCLEOTIDE SEQUENCE</scope>
    <source>
        <strain evidence="1">CtPNe1</strain>
    </source>
</reference>
<accession>A0A8D9PGQ9</accession>
<proteinExistence type="predicted"/>
<protein>
    <submittedName>
        <fullName evidence="1">Uncharacterized protein</fullName>
    </submittedName>
</protein>
<sequence>MNQQLIQTINQLRSIRNPQQMAMNCLQQSAQRGNPMAKNLLNQINSGNTQGAEQILSNFMNTQGINLNDIKGMMN</sequence>
<dbReference type="EMBL" id="BK029947">
    <property type="protein sequence ID" value="DAD56959.1"/>
    <property type="molecule type" value="Genomic_DNA"/>
</dbReference>
<organism evidence="1">
    <name type="scientific">Bacteriophage sp</name>
    <dbReference type="NCBI Taxonomy" id="38018"/>
    <lineage>
        <taxon>Viruses</taxon>
    </lineage>
</organism>